<feature type="transmembrane region" description="Helical" evidence="1">
    <location>
        <begin position="35"/>
        <end position="55"/>
    </location>
</feature>
<gene>
    <name evidence="2" type="ORF">RF11_13732</name>
</gene>
<keyword evidence="3" id="KW-1185">Reference proteome</keyword>
<dbReference type="Proteomes" id="UP000031668">
    <property type="component" value="Unassembled WGS sequence"/>
</dbReference>
<protein>
    <submittedName>
        <fullName evidence="2">Uncharacterized protein</fullName>
    </submittedName>
</protein>
<keyword evidence="1" id="KW-0812">Transmembrane</keyword>
<name>A0A0C2MHT2_THEKT</name>
<organism evidence="2 3">
    <name type="scientific">Thelohanellus kitauei</name>
    <name type="common">Myxosporean</name>
    <dbReference type="NCBI Taxonomy" id="669202"/>
    <lineage>
        <taxon>Eukaryota</taxon>
        <taxon>Metazoa</taxon>
        <taxon>Cnidaria</taxon>
        <taxon>Myxozoa</taxon>
        <taxon>Myxosporea</taxon>
        <taxon>Bivalvulida</taxon>
        <taxon>Platysporina</taxon>
        <taxon>Myxobolidae</taxon>
        <taxon>Thelohanellus</taxon>
    </lineage>
</organism>
<proteinExistence type="predicted"/>
<keyword evidence="1" id="KW-1133">Transmembrane helix</keyword>
<evidence type="ECO:0000313" key="2">
    <source>
        <dbReference type="EMBL" id="KII63934.1"/>
    </source>
</evidence>
<dbReference type="EMBL" id="JWZT01004519">
    <property type="protein sequence ID" value="KII63934.1"/>
    <property type="molecule type" value="Genomic_DNA"/>
</dbReference>
<comment type="caution">
    <text evidence="2">The sequence shown here is derived from an EMBL/GenBank/DDBJ whole genome shotgun (WGS) entry which is preliminary data.</text>
</comment>
<accession>A0A0C2MHT2</accession>
<keyword evidence="1" id="KW-0472">Membrane</keyword>
<evidence type="ECO:0000313" key="3">
    <source>
        <dbReference type="Proteomes" id="UP000031668"/>
    </source>
</evidence>
<sequence length="133" mass="15176">MNYDKGRSEHRLRDCSEFKMYIPLDDYSDYYNSRVALNNTVFLGSIIVVLLIMYFRHLYLSFRGGNSSETFQVSREVTGVYGTIPLINTEEPPKYCEIHDCPSLSVVPTGIQVAGIKNVECPPYVPQTVVEVR</sequence>
<dbReference type="AlphaFoldDB" id="A0A0C2MHT2"/>
<evidence type="ECO:0000256" key="1">
    <source>
        <dbReference type="SAM" id="Phobius"/>
    </source>
</evidence>
<reference evidence="2 3" key="1">
    <citation type="journal article" date="2014" name="Genome Biol. Evol.">
        <title>The genome of the myxosporean Thelohanellus kitauei shows adaptations to nutrient acquisition within its fish host.</title>
        <authorList>
            <person name="Yang Y."/>
            <person name="Xiong J."/>
            <person name="Zhou Z."/>
            <person name="Huo F."/>
            <person name="Miao W."/>
            <person name="Ran C."/>
            <person name="Liu Y."/>
            <person name="Zhang J."/>
            <person name="Feng J."/>
            <person name="Wang M."/>
            <person name="Wang M."/>
            <person name="Wang L."/>
            <person name="Yao B."/>
        </authorList>
    </citation>
    <scope>NUCLEOTIDE SEQUENCE [LARGE SCALE GENOMIC DNA]</scope>
    <source>
        <strain evidence="2">Wuqing</strain>
    </source>
</reference>